<evidence type="ECO:0000256" key="4">
    <source>
        <dbReference type="ARBA" id="ARBA00023224"/>
    </source>
</evidence>
<dbReference type="Pfam" id="PF00015">
    <property type="entry name" value="MCPsignal"/>
    <property type="match status" value="1"/>
</dbReference>
<dbReference type="PROSITE" id="PS50111">
    <property type="entry name" value="CHEMOTAXIS_TRANSDUC_2"/>
    <property type="match status" value="1"/>
</dbReference>
<dbReference type="CDD" id="cd06225">
    <property type="entry name" value="HAMP"/>
    <property type="match status" value="1"/>
</dbReference>
<sequence length="580" mass="62609">MRNRSLVVKAGLVLVILLIAMSAAFTSMSYLRERAMYFESLLHIEEAMDAQLELQSADIQAAGQKMSLSYDKYMADPANVRIQAQLEKMLTSNIVTNSYLMSTEMTTKDNKHYAKMMQANRTLNEHGARVLEDYELSAQFQRAYEDALKKGTGMTDVYTDASGTWISILSSIRTDKGETVAVFGLDFNYGSIQSDLNHALLLNILIGLVIGGLFIGLMIWLLIRTVRPLKRMAEVSKLAAEGDLSVSVPVNGRDEIGLVSENFNHMVESIRKLVGSIKTHSDEVAESSDLLTVSAKQTAEATGEAARAVEEVAAGAENQLQSAEECKRAMVEMATGIERIAESAGVVADLSAETSRDAAQGNEVVQQMIAQMNRIESVMTETGGVIHELRTRSEEVGEIMTLIADIANQTNLLALNASIEAARAGEHGKGFAVVAVEVRKLAEKSKESSEHIAALLREIEANTKRAVASMDAGVNETSKGTTAAGQAGEVFGRILHAIQQVAGQVQEVSAASEEMSAGTEEVAASLEELSRIAQEAADNTQNVAASSEEQLAAMEEISSASGHLKEMSILLQRQVNAFKL</sequence>
<dbReference type="GO" id="GO:0007165">
    <property type="term" value="P:signal transduction"/>
    <property type="evidence" value="ECO:0007669"/>
    <property type="project" value="UniProtKB-KW"/>
</dbReference>
<dbReference type="PANTHER" id="PTHR32089">
    <property type="entry name" value="METHYL-ACCEPTING CHEMOTAXIS PROTEIN MCPB"/>
    <property type="match status" value="1"/>
</dbReference>
<accession>A0A081P8M5</accession>
<dbReference type="SMART" id="SM00283">
    <property type="entry name" value="MA"/>
    <property type="match status" value="1"/>
</dbReference>
<organism evidence="10 11">
    <name type="scientific">Paenibacillus tyrfis</name>
    <dbReference type="NCBI Taxonomy" id="1501230"/>
    <lineage>
        <taxon>Bacteria</taxon>
        <taxon>Bacillati</taxon>
        <taxon>Bacillota</taxon>
        <taxon>Bacilli</taxon>
        <taxon>Bacillales</taxon>
        <taxon>Paenibacillaceae</taxon>
        <taxon>Paenibacillus</taxon>
    </lineage>
</organism>
<dbReference type="PANTHER" id="PTHR32089:SF112">
    <property type="entry name" value="LYSOZYME-LIKE PROTEIN-RELATED"/>
    <property type="match status" value="1"/>
</dbReference>
<keyword evidence="7" id="KW-0812">Transmembrane</keyword>
<evidence type="ECO:0000256" key="5">
    <source>
        <dbReference type="ARBA" id="ARBA00029447"/>
    </source>
</evidence>
<dbReference type="SMART" id="SM00304">
    <property type="entry name" value="HAMP"/>
    <property type="match status" value="1"/>
</dbReference>
<dbReference type="Gene3D" id="1.10.287.950">
    <property type="entry name" value="Methyl-accepting chemotaxis protein"/>
    <property type="match status" value="1"/>
</dbReference>
<dbReference type="PROSITE" id="PS50885">
    <property type="entry name" value="HAMP"/>
    <property type="match status" value="1"/>
</dbReference>
<dbReference type="EMBL" id="JNVM01000004">
    <property type="protein sequence ID" value="KEQ27048.1"/>
    <property type="molecule type" value="Genomic_DNA"/>
</dbReference>
<evidence type="ECO:0000259" key="8">
    <source>
        <dbReference type="PROSITE" id="PS50111"/>
    </source>
</evidence>
<dbReference type="InterPro" id="IPR004090">
    <property type="entry name" value="Chemotax_Me-accpt_rcpt"/>
</dbReference>
<keyword evidence="11" id="KW-1185">Reference proteome</keyword>
<dbReference type="Gene3D" id="6.10.340.10">
    <property type="match status" value="1"/>
</dbReference>
<evidence type="ECO:0000256" key="6">
    <source>
        <dbReference type="PROSITE-ProRule" id="PRU00284"/>
    </source>
</evidence>
<dbReference type="CDD" id="cd11386">
    <property type="entry name" value="MCP_signal"/>
    <property type="match status" value="1"/>
</dbReference>
<dbReference type="SUPFAM" id="SSF58104">
    <property type="entry name" value="Methyl-accepting chemotaxis protein (MCP) signaling domain"/>
    <property type="match status" value="1"/>
</dbReference>
<gene>
    <name evidence="10" type="ORF">ET33_24450</name>
</gene>
<reference evidence="10 11" key="1">
    <citation type="submission" date="2014-06" db="EMBL/GenBank/DDBJ databases">
        <title>Draft genome sequence of Paenibacillus sp. MSt1.</title>
        <authorList>
            <person name="Aw Y.K."/>
            <person name="Ong K.S."/>
            <person name="Gan H.M."/>
            <person name="Lee S.M."/>
        </authorList>
    </citation>
    <scope>NUCLEOTIDE SEQUENCE [LARGE SCALE GENOMIC DNA]</scope>
    <source>
        <strain evidence="10 11">MSt1</strain>
    </source>
</reference>
<dbReference type="PRINTS" id="PR00260">
    <property type="entry name" value="CHEMTRNSDUCR"/>
</dbReference>
<evidence type="ECO:0008006" key="12">
    <source>
        <dbReference type="Google" id="ProtNLM"/>
    </source>
</evidence>
<evidence type="ECO:0000256" key="3">
    <source>
        <dbReference type="ARBA" id="ARBA00023136"/>
    </source>
</evidence>
<keyword evidence="4 6" id="KW-0807">Transducer</keyword>
<evidence type="ECO:0000256" key="2">
    <source>
        <dbReference type="ARBA" id="ARBA00022475"/>
    </source>
</evidence>
<dbReference type="OrthoDB" id="369835at2"/>
<dbReference type="InterPro" id="IPR003660">
    <property type="entry name" value="HAMP_dom"/>
</dbReference>
<dbReference type="GO" id="GO:0006935">
    <property type="term" value="P:chemotaxis"/>
    <property type="evidence" value="ECO:0007669"/>
    <property type="project" value="InterPro"/>
</dbReference>
<proteinExistence type="inferred from homology"/>
<evidence type="ECO:0000256" key="7">
    <source>
        <dbReference type="SAM" id="Phobius"/>
    </source>
</evidence>
<evidence type="ECO:0000313" key="10">
    <source>
        <dbReference type="EMBL" id="KEQ27048.1"/>
    </source>
</evidence>
<dbReference type="GO" id="GO:0005886">
    <property type="term" value="C:plasma membrane"/>
    <property type="evidence" value="ECO:0007669"/>
    <property type="project" value="UniProtKB-SubCell"/>
</dbReference>
<comment type="subcellular location">
    <subcellularLocation>
        <location evidence="1">Cell membrane</location>
    </subcellularLocation>
</comment>
<protein>
    <recommendedName>
        <fullName evidence="12">Chemotaxis protein</fullName>
    </recommendedName>
</protein>
<dbReference type="AlphaFoldDB" id="A0A081P8M5"/>
<evidence type="ECO:0000256" key="1">
    <source>
        <dbReference type="ARBA" id="ARBA00004236"/>
    </source>
</evidence>
<dbReference type="Proteomes" id="UP000028123">
    <property type="component" value="Unassembled WGS sequence"/>
</dbReference>
<keyword evidence="7" id="KW-1133">Transmembrane helix</keyword>
<evidence type="ECO:0000259" key="9">
    <source>
        <dbReference type="PROSITE" id="PS50885"/>
    </source>
</evidence>
<name>A0A081P8M5_9BACL</name>
<comment type="similarity">
    <text evidence="5">Belongs to the methyl-accepting chemotaxis (MCP) protein family.</text>
</comment>
<keyword evidence="3 7" id="KW-0472">Membrane</keyword>
<dbReference type="Pfam" id="PF00672">
    <property type="entry name" value="HAMP"/>
    <property type="match status" value="1"/>
</dbReference>
<keyword evidence="2" id="KW-1003">Cell membrane</keyword>
<evidence type="ECO:0000313" key="11">
    <source>
        <dbReference type="Proteomes" id="UP000028123"/>
    </source>
</evidence>
<dbReference type="FunFam" id="1.10.287.950:FF:000001">
    <property type="entry name" value="Methyl-accepting chemotaxis sensory transducer"/>
    <property type="match status" value="1"/>
</dbReference>
<dbReference type="GO" id="GO:0004888">
    <property type="term" value="F:transmembrane signaling receptor activity"/>
    <property type="evidence" value="ECO:0007669"/>
    <property type="project" value="InterPro"/>
</dbReference>
<dbReference type="InterPro" id="IPR004089">
    <property type="entry name" value="MCPsignal_dom"/>
</dbReference>
<feature type="transmembrane region" description="Helical" evidence="7">
    <location>
        <begin position="200"/>
        <end position="223"/>
    </location>
</feature>
<dbReference type="RefSeq" id="WP_036676832.1">
    <property type="nucleotide sequence ID" value="NZ_JNVM01000004.1"/>
</dbReference>
<feature type="domain" description="Methyl-accepting transducer" evidence="8">
    <location>
        <begin position="294"/>
        <end position="530"/>
    </location>
</feature>
<comment type="caution">
    <text evidence="10">The sequence shown here is derived from an EMBL/GenBank/DDBJ whole genome shotgun (WGS) entry which is preliminary data.</text>
</comment>
<feature type="domain" description="HAMP" evidence="9">
    <location>
        <begin position="223"/>
        <end position="275"/>
    </location>
</feature>
<dbReference type="eggNOG" id="COG0840">
    <property type="taxonomic scope" value="Bacteria"/>
</dbReference>